<name>A0A9P4MTN2_9PLEO</name>
<gene>
    <name evidence="1" type="ORF">GQ43DRAFT_317868</name>
</gene>
<protein>
    <submittedName>
        <fullName evidence="1">Uncharacterized protein</fullName>
    </submittedName>
</protein>
<proteinExistence type="predicted"/>
<dbReference type="Proteomes" id="UP000799536">
    <property type="component" value="Unassembled WGS sequence"/>
</dbReference>
<dbReference type="AlphaFoldDB" id="A0A9P4MTN2"/>
<keyword evidence="2" id="KW-1185">Reference proteome</keyword>
<dbReference type="EMBL" id="ML993944">
    <property type="protein sequence ID" value="KAF2202237.1"/>
    <property type="molecule type" value="Genomic_DNA"/>
</dbReference>
<evidence type="ECO:0000313" key="1">
    <source>
        <dbReference type="EMBL" id="KAF2202237.1"/>
    </source>
</evidence>
<evidence type="ECO:0000313" key="2">
    <source>
        <dbReference type="Proteomes" id="UP000799536"/>
    </source>
</evidence>
<accession>A0A9P4MTN2</accession>
<reference evidence="1" key="1">
    <citation type="journal article" date="2020" name="Stud. Mycol.">
        <title>101 Dothideomycetes genomes: a test case for predicting lifestyles and emergence of pathogens.</title>
        <authorList>
            <person name="Haridas S."/>
            <person name="Albert R."/>
            <person name="Binder M."/>
            <person name="Bloem J."/>
            <person name="Labutti K."/>
            <person name="Salamov A."/>
            <person name="Andreopoulos B."/>
            <person name="Baker S."/>
            <person name="Barry K."/>
            <person name="Bills G."/>
            <person name="Bluhm B."/>
            <person name="Cannon C."/>
            <person name="Castanera R."/>
            <person name="Culley D."/>
            <person name="Daum C."/>
            <person name="Ezra D."/>
            <person name="Gonzalez J."/>
            <person name="Henrissat B."/>
            <person name="Kuo A."/>
            <person name="Liang C."/>
            <person name="Lipzen A."/>
            <person name="Lutzoni F."/>
            <person name="Magnuson J."/>
            <person name="Mondo S."/>
            <person name="Nolan M."/>
            <person name="Ohm R."/>
            <person name="Pangilinan J."/>
            <person name="Park H.-J."/>
            <person name="Ramirez L."/>
            <person name="Alfaro M."/>
            <person name="Sun H."/>
            <person name="Tritt A."/>
            <person name="Yoshinaga Y."/>
            <person name="Zwiers L.-H."/>
            <person name="Turgeon B."/>
            <person name="Goodwin S."/>
            <person name="Spatafora J."/>
            <person name="Crous P."/>
            <person name="Grigoriev I."/>
        </authorList>
    </citation>
    <scope>NUCLEOTIDE SEQUENCE</scope>
    <source>
        <strain evidence="1">ATCC 74209</strain>
    </source>
</reference>
<comment type="caution">
    <text evidence="1">The sequence shown here is derived from an EMBL/GenBank/DDBJ whole genome shotgun (WGS) entry which is preliminary data.</text>
</comment>
<sequence length="89" mass="9739">MMDAVVAASAGFPQLLLGPLASRIRIRLARNRWNFQDELQSFCGVCGVLLVVTTGKITKGLGDESADLPEKRQCELGHYRIRLLGRSPG</sequence>
<organism evidence="1 2">
    <name type="scientific">Delitschia confertaspora ATCC 74209</name>
    <dbReference type="NCBI Taxonomy" id="1513339"/>
    <lineage>
        <taxon>Eukaryota</taxon>
        <taxon>Fungi</taxon>
        <taxon>Dikarya</taxon>
        <taxon>Ascomycota</taxon>
        <taxon>Pezizomycotina</taxon>
        <taxon>Dothideomycetes</taxon>
        <taxon>Pleosporomycetidae</taxon>
        <taxon>Pleosporales</taxon>
        <taxon>Delitschiaceae</taxon>
        <taxon>Delitschia</taxon>
    </lineage>
</organism>